<dbReference type="RefSeq" id="XP_049261577.1">
    <property type="nucleotide sequence ID" value="XM_049409169.1"/>
</dbReference>
<keyword evidence="3" id="KW-1185">Reference proteome</keyword>
<feature type="compositionally biased region" description="Polar residues" evidence="1">
    <location>
        <begin position="148"/>
        <end position="163"/>
    </location>
</feature>
<comment type="caution">
    <text evidence="2">The sequence shown here is derived from an EMBL/GenBank/DDBJ whole genome shotgun (WGS) entry which is preliminary data.</text>
</comment>
<dbReference type="GeneID" id="73471936"/>
<accession>A0A8J5QG05</accession>
<dbReference type="Proteomes" id="UP000694255">
    <property type="component" value="Unassembled WGS sequence"/>
</dbReference>
<name>A0A8J5QG05_9ASCO</name>
<protein>
    <submittedName>
        <fullName evidence="2">Uncharacterized protein</fullName>
    </submittedName>
</protein>
<organism evidence="2 3">
    <name type="scientific">[Candida] subhashii</name>
    <dbReference type="NCBI Taxonomy" id="561895"/>
    <lineage>
        <taxon>Eukaryota</taxon>
        <taxon>Fungi</taxon>
        <taxon>Dikarya</taxon>
        <taxon>Ascomycota</taxon>
        <taxon>Saccharomycotina</taxon>
        <taxon>Pichiomycetes</taxon>
        <taxon>Debaryomycetaceae</taxon>
        <taxon>Spathaspora</taxon>
    </lineage>
</organism>
<evidence type="ECO:0000256" key="1">
    <source>
        <dbReference type="SAM" id="MobiDB-lite"/>
    </source>
</evidence>
<evidence type="ECO:0000313" key="3">
    <source>
        <dbReference type="Proteomes" id="UP000694255"/>
    </source>
</evidence>
<evidence type="ECO:0000313" key="2">
    <source>
        <dbReference type="EMBL" id="KAG7661344.1"/>
    </source>
</evidence>
<reference evidence="2 3" key="1">
    <citation type="journal article" date="2021" name="DNA Res.">
        <title>Genome analysis of Candida subhashii reveals its hybrid nature and dual mitochondrial genome conformations.</title>
        <authorList>
            <person name="Mixao V."/>
            <person name="Hegedusova E."/>
            <person name="Saus E."/>
            <person name="Pryszcz L.P."/>
            <person name="Cillingova A."/>
            <person name="Nosek J."/>
            <person name="Gabaldon T."/>
        </authorList>
    </citation>
    <scope>NUCLEOTIDE SEQUENCE [LARGE SCALE GENOMIC DNA]</scope>
    <source>
        <strain evidence="2 3">CBS 10753</strain>
    </source>
</reference>
<dbReference type="EMBL" id="JAGSYN010000221">
    <property type="protein sequence ID" value="KAG7661344.1"/>
    <property type="molecule type" value="Genomic_DNA"/>
</dbReference>
<gene>
    <name evidence="2" type="ORF">J8A68_005136</name>
</gene>
<proteinExistence type="predicted"/>
<feature type="region of interest" description="Disordered" evidence="1">
    <location>
        <begin position="132"/>
        <end position="185"/>
    </location>
</feature>
<dbReference type="AlphaFoldDB" id="A0A8J5QG05"/>
<sequence length="209" mass="23028">MAEESSRAIRPWEMTRPTPTQNRPLFFNNYTAAATGSQTVASGVTCTGIVTSVSTITFSFSDAPTIARLNHLPGSTLKLETVAIKEFINDHPELFESASLPTVNTVASSTVCPLPLRKNVRDLDNRLQFFKHRNNQLRRQASGPPTPSQSAEASTSTALTEINTAPPRVFKSANPNHWNNDDSNNKANVVRLTTSKWLISLRQTMTNMN</sequence>